<evidence type="ECO:0000313" key="5">
    <source>
        <dbReference type="EMBL" id="EXF93111.1"/>
    </source>
</evidence>
<sequence length="302" mass="32097">MTLSTTTLSPLASAQVPASRAINLRTRGHGHGPIVRLMSPSDLGQLLKPFVFLDLFAADTSFIGNMPLHPHSGIATITVITEGNLRFDDPDSGSGFIGYGGVEWMRAGAGVWHGKEMSAGTSKRIQGFQLWIALPADLENAPVDSQYLEAPAIPQVGPARVIVGNYQGVQSPVRAPSGLNYLLVTLAAGQRWEYQPPSGHEVLWLSVSRGAVHSPELIQTGELVAFTPGNGTLILEAGDQQDAVFVLGSAIPHPHDLKMGNYSVHTSLDALKAGEAKIAELGKRLRAESEQRSGAGSVPIYK</sequence>
<evidence type="ECO:0000256" key="1">
    <source>
        <dbReference type="ARBA" id="ARBA00008416"/>
    </source>
</evidence>
<comment type="similarity">
    <text evidence="1 3">Belongs to the pirin family.</text>
</comment>
<dbReference type="HOGENOM" id="CLU_045717_2_0_6"/>
<dbReference type="AlphaFoldDB" id="A0A010RKG2"/>
<reference evidence="5 6" key="1">
    <citation type="journal article" date="2011" name="J. Bacteriol.">
        <title>Draft genome sequence of the polycyclic aromatic hydrocarbon-degrading, genetically engineered bioluminescent bioreporter Pseudomonas fluorescens HK44.</title>
        <authorList>
            <person name="Chauhan A."/>
            <person name="Layton A.C."/>
            <person name="Williams D.E."/>
            <person name="Smartt A.E."/>
            <person name="Ripp S."/>
            <person name="Karpinets T.V."/>
            <person name="Brown S.D."/>
            <person name="Sayler G.S."/>
        </authorList>
    </citation>
    <scope>NUCLEOTIDE SEQUENCE [LARGE SCALE GENOMIC DNA]</scope>
    <source>
        <strain evidence="5 6">HK44</strain>
    </source>
</reference>
<dbReference type="eggNOG" id="COG1741">
    <property type="taxonomic scope" value="Bacteria"/>
</dbReference>
<evidence type="ECO:0000256" key="2">
    <source>
        <dbReference type="PIRSR" id="PIRSR006232-1"/>
    </source>
</evidence>
<dbReference type="EMBL" id="AFOY02000015">
    <property type="protein sequence ID" value="EXF93111.1"/>
    <property type="molecule type" value="Genomic_DNA"/>
</dbReference>
<dbReference type="InterPro" id="IPR012093">
    <property type="entry name" value="Pirin"/>
</dbReference>
<feature type="binding site" evidence="2">
    <location>
        <position position="116"/>
    </location>
    <ligand>
        <name>Fe cation</name>
        <dbReference type="ChEBI" id="CHEBI:24875"/>
    </ligand>
</feature>
<dbReference type="Gene3D" id="2.60.120.10">
    <property type="entry name" value="Jelly Rolls"/>
    <property type="match status" value="1"/>
</dbReference>
<dbReference type="GO" id="GO:0046872">
    <property type="term" value="F:metal ion binding"/>
    <property type="evidence" value="ECO:0007669"/>
    <property type="project" value="UniProtKB-KW"/>
</dbReference>
<dbReference type="PIRSF" id="PIRSF006232">
    <property type="entry name" value="Pirin"/>
    <property type="match status" value="1"/>
</dbReference>
<dbReference type="Pfam" id="PF02678">
    <property type="entry name" value="Pirin"/>
    <property type="match status" value="1"/>
</dbReference>
<dbReference type="PATRIC" id="fig|1042209.11.peg.3423"/>
<dbReference type="PANTHER" id="PTHR13903">
    <property type="entry name" value="PIRIN-RELATED"/>
    <property type="match status" value="1"/>
</dbReference>
<accession>A0A010RKG2</accession>
<dbReference type="Proteomes" id="UP000022611">
    <property type="component" value="Unassembled WGS sequence"/>
</dbReference>
<feature type="binding site" evidence="2">
    <location>
        <position position="69"/>
    </location>
    <ligand>
        <name>Fe cation</name>
        <dbReference type="ChEBI" id="CHEBI:24875"/>
    </ligand>
</feature>
<keyword evidence="2" id="KW-0479">Metal-binding</keyword>
<protein>
    <submittedName>
        <fullName evidence="5">Pirin</fullName>
    </submittedName>
</protein>
<feature type="domain" description="Pirin N-terminal" evidence="4">
    <location>
        <begin position="43"/>
        <end position="132"/>
    </location>
</feature>
<evidence type="ECO:0000313" key="6">
    <source>
        <dbReference type="Proteomes" id="UP000022611"/>
    </source>
</evidence>
<evidence type="ECO:0000259" key="4">
    <source>
        <dbReference type="Pfam" id="PF02678"/>
    </source>
</evidence>
<dbReference type="OrthoDB" id="321327at2"/>
<gene>
    <name evidence="5" type="ORF">HK44_005305</name>
</gene>
<evidence type="ECO:0000256" key="3">
    <source>
        <dbReference type="RuleBase" id="RU003457"/>
    </source>
</evidence>
<name>A0A010RKG2_PSEFL</name>
<feature type="binding site" evidence="2">
    <location>
        <position position="113"/>
    </location>
    <ligand>
        <name>Fe cation</name>
        <dbReference type="ChEBI" id="CHEBI:24875"/>
    </ligand>
</feature>
<keyword evidence="2" id="KW-0408">Iron</keyword>
<comment type="caution">
    <text evidence="5">The sequence shown here is derived from an EMBL/GenBank/DDBJ whole genome shotgun (WGS) entry which is preliminary data.</text>
</comment>
<dbReference type="InterPro" id="IPR014710">
    <property type="entry name" value="RmlC-like_jellyroll"/>
</dbReference>
<dbReference type="InterPro" id="IPR011051">
    <property type="entry name" value="RmlC_Cupin_sf"/>
</dbReference>
<feature type="binding site" evidence="2">
    <location>
        <position position="71"/>
    </location>
    <ligand>
        <name>Fe cation</name>
        <dbReference type="ChEBI" id="CHEBI:24875"/>
    </ligand>
</feature>
<dbReference type="PANTHER" id="PTHR13903:SF8">
    <property type="entry name" value="PIRIN"/>
    <property type="match status" value="1"/>
</dbReference>
<dbReference type="InterPro" id="IPR003829">
    <property type="entry name" value="Pirin_N_dom"/>
</dbReference>
<proteinExistence type="inferred from homology"/>
<comment type="cofactor">
    <cofactor evidence="2">
        <name>Fe cation</name>
        <dbReference type="ChEBI" id="CHEBI:24875"/>
    </cofactor>
    <text evidence="2">Binds 1 Fe cation per subunit.</text>
</comment>
<dbReference type="SUPFAM" id="SSF51182">
    <property type="entry name" value="RmlC-like cupins"/>
    <property type="match status" value="1"/>
</dbReference>
<organism evidence="5 6">
    <name type="scientific">Pseudomonas fluorescens HK44</name>
    <dbReference type="NCBI Taxonomy" id="1042209"/>
    <lineage>
        <taxon>Bacteria</taxon>
        <taxon>Pseudomonadati</taxon>
        <taxon>Pseudomonadota</taxon>
        <taxon>Gammaproteobacteria</taxon>
        <taxon>Pseudomonadales</taxon>
        <taxon>Pseudomonadaceae</taxon>
        <taxon>Pseudomonas</taxon>
    </lineage>
</organism>